<dbReference type="RefSeq" id="XP_067716997.1">
    <property type="nucleotide sequence ID" value="XM_067860896.1"/>
</dbReference>
<keyword evidence="1" id="KW-0812">Transmembrane</keyword>
<dbReference type="Pfam" id="PF12785">
    <property type="entry name" value="VESA1_N"/>
    <property type="match status" value="1"/>
</dbReference>
<evidence type="ECO:0000313" key="2">
    <source>
        <dbReference type="EMBL" id="GIX64928.1"/>
    </source>
</evidence>
<dbReference type="InterPro" id="IPR024751">
    <property type="entry name" value="VESA1"/>
</dbReference>
<dbReference type="GeneID" id="94196409"/>
<dbReference type="EMBL" id="BPLF01000004">
    <property type="protein sequence ID" value="GIX64928.1"/>
    <property type="molecule type" value="Genomic_DNA"/>
</dbReference>
<organism evidence="2 3">
    <name type="scientific">Babesia caballi</name>
    <dbReference type="NCBI Taxonomy" id="5871"/>
    <lineage>
        <taxon>Eukaryota</taxon>
        <taxon>Sar</taxon>
        <taxon>Alveolata</taxon>
        <taxon>Apicomplexa</taxon>
        <taxon>Aconoidasida</taxon>
        <taxon>Piroplasmida</taxon>
        <taxon>Babesiidae</taxon>
        <taxon>Babesia</taxon>
    </lineage>
</organism>
<evidence type="ECO:0000256" key="1">
    <source>
        <dbReference type="SAM" id="Phobius"/>
    </source>
</evidence>
<keyword evidence="1" id="KW-0472">Membrane</keyword>
<keyword evidence="3" id="KW-1185">Reference proteome</keyword>
<dbReference type="Proteomes" id="UP001497744">
    <property type="component" value="Unassembled WGS sequence"/>
</dbReference>
<proteinExistence type="predicted"/>
<accession>A0AAV4LY31</accession>
<dbReference type="AlphaFoldDB" id="A0AAV4LY31"/>
<gene>
    <name evidence="2" type="ORF">BcabD6B2_43630</name>
</gene>
<comment type="caution">
    <text evidence="2">The sequence shown here is derived from an EMBL/GenBank/DDBJ whole genome shotgun (WGS) entry which is preliminary data.</text>
</comment>
<name>A0AAV4LY31_BABCB</name>
<sequence length="1019" mass="112376">MGRIRVVRVSKRSKPSPAKLRNFSVTLETLHPGLALTPGSTGLIAKLADGLQQFIGYDGGKLSDRSTPKITGAGILPANVAKYQVCNAVLNFIIRFLDGLCGIKELNDSGHKQNVLAVIVKLRKCVGTGTVPEGFKELVQKIGDKVKDGFDSKINQSIGGQTGKLYTVFTALKSIVTEKFQTEHHTHDVKNETQNVQNYIDAVNNNVNADGSGKFKDLNDNLQKLLGELKRRADDESAAVVTRTLTNFNNVKPDSINADIHTLRTESKFKDHALATVFSAVRDAAIAFIAELQTKAYTSFYNGVNNKDVGALSPYVESSRTGAHIAETALGELTEFQQGMAGASSPPTFPYASFTAELQKKVGMNSSNLSTDCPLSALFYGASCYFQCQQIKNAKETSKSPKTIREMLYFLAALQFSPQYDAFDKYVTEYFKALLGKSQDDDSELKLQVADSGTSNPNNTLSAADVKSHLLSTAIFIPSALGLLQGYSTSNYPWLHELYSNSAFPFQYPSSGAALLYALSDYTYSLQFQLGFLYQQCSQLYVNMCGWFMCNYGQGVNTNSSKGKVVSSHICPAGCTKQEHKNSDKFSEHKSGDCEHDGCGTANNRPSPLQAFLSDNLKGFSRGHPSAPSSHLATCSGFLCHVPMAFKAKYLRPGSKYQGGHISLALKPFCGSHNTPLRQLCGTLSCLSKRAPRSLGGLFGFYWQLTGQLFNKAKDVDHDPSNNLSNAISALLQKLTTVESNLLYATLTANVKAIGNHFFGLSWHCHRKYQWKTVERSNATGYCDDHTSHKVCDLMSLYDSECTGNNVNCGKYLESLGISSGATFADRYAFTYLSWAAYLTDNLYESLHEFLDTLNAHGCRNCGICSNGHSGSTCKCQCRSVVECSDVLPHLYAYGFSFHNAYWSRGRYYTNNQWEDNSNKRTCANFHSQLHSVVSGNPLSNLLTSIDEFLFLFRYYFLTNLSGFWSIYICLIRYTFFFLLDTLHMRSHLKLTASHTLPPLALLTSGNPLPVTKLTYIGQ</sequence>
<feature type="transmembrane region" description="Helical" evidence="1">
    <location>
        <begin position="955"/>
        <end position="980"/>
    </location>
</feature>
<evidence type="ECO:0000313" key="3">
    <source>
        <dbReference type="Proteomes" id="UP001497744"/>
    </source>
</evidence>
<protein>
    <submittedName>
        <fullName evidence="2">Variant erythrocyte surface antigen-1 family protein</fullName>
    </submittedName>
</protein>
<reference evidence="2 3" key="1">
    <citation type="submission" date="2021-06" db="EMBL/GenBank/DDBJ databases">
        <title>Genome sequence of Babesia caballi.</title>
        <authorList>
            <person name="Yamagishi J."/>
            <person name="Kidaka T."/>
            <person name="Ochi A."/>
        </authorList>
    </citation>
    <scope>NUCLEOTIDE SEQUENCE [LARGE SCALE GENOMIC DNA]</scope>
    <source>
        <strain evidence="2">USDA-D6B2</strain>
    </source>
</reference>
<keyword evidence="1" id="KW-1133">Transmembrane helix</keyword>